<proteinExistence type="predicted"/>
<evidence type="ECO:0000313" key="2">
    <source>
        <dbReference type="EMBL" id="QIM52679.1"/>
    </source>
</evidence>
<sequence>MLGLRQLHRSSPRYTGLAVLLAIAALPVAIALAIDTRLYQGIPVWIKPLKFLLSFVLYLLTLAWASRHAAAAVTSRPWWRWHERAVVLAVLAEVAWIAGAAALGTGSHFNVTSLPTGVLYGTMGFAAVVLTSATATMAFAVARARGPGLSPALRDGVVWGLGLTLPLTLLTAGTLAAQANHWVGGTPSDAAGLWLMGWSRDGGDLRVPHFFATHAMQGVPALAWLIARWRGPAAVGWVRAAAGLYTAFVLFTFAQALRGMPFAPWLAAA</sequence>
<name>A0A6G8IHU8_9BURK</name>
<keyword evidence="1" id="KW-0472">Membrane</keyword>
<feature type="transmembrane region" description="Helical" evidence="1">
    <location>
        <begin position="234"/>
        <end position="257"/>
    </location>
</feature>
<protein>
    <submittedName>
        <fullName evidence="2">Uncharacterized protein</fullName>
    </submittedName>
</protein>
<dbReference type="RefSeq" id="WP_166227281.1">
    <property type="nucleotide sequence ID" value="NZ_CP049989.1"/>
</dbReference>
<keyword evidence="3" id="KW-1185">Reference proteome</keyword>
<evidence type="ECO:0000256" key="1">
    <source>
        <dbReference type="SAM" id="Phobius"/>
    </source>
</evidence>
<dbReference type="Proteomes" id="UP000503162">
    <property type="component" value="Chromosome"/>
</dbReference>
<gene>
    <name evidence="2" type="ORF">G9Q37_11230</name>
</gene>
<dbReference type="KEGG" id="hcz:G9Q37_11230"/>
<reference evidence="2 3" key="1">
    <citation type="submission" date="2020-03" db="EMBL/GenBank/DDBJ databases">
        <title>Hydrogenophaga sp. nov. isolated from cyanobacterial mat.</title>
        <authorList>
            <person name="Thorat V."/>
            <person name="Kirdat K."/>
            <person name="Tiwarekar B."/>
            <person name="Costa E.D."/>
            <person name="Yadav A."/>
        </authorList>
    </citation>
    <scope>NUCLEOTIDE SEQUENCE [LARGE SCALE GENOMIC DNA]</scope>
    <source>
        <strain evidence="2 3">BA0156</strain>
    </source>
</reference>
<keyword evidence="1" id="KW-0812">Transmembrane</keyword>
<accession>A0A6G8IHU8</accession>
<dbReference type="AlphaFoldDB" id="A0A6G8IHU8"/>
<feature type="transmembrane region" description="Helical" evidence="1">
    <location>
        <begin position="85"/>
        <end position="106"/>
    </location>
</feature>
<feature type="transmembrane region" description="Helical" evidence="1">
    <location>
        <begin position="49"/>
        <end position="65"/>
    </location>
</feature>
<feature type="transmembrane region" description="Helical" evidence="1">
    <location>
        <begin position="156"/>
        <end position="177"/>
    </location>
</feature>
<feature type="transmembrane region" description="Helical" evidence="1">
    <location>
        <begin position="207"/>
        <end position="227"/>
    </location>
</feature>
<feature type="transmembrane region" description="Helical" evidence="1">
    <location>
        <begin position="118"/>
        <end position="144"/>
    </location>
</feature>
<evidence type="ECO:0000313" key="3">
    <source>
        <dbReference type="Proteomes" id="UP000503162"/>
    </source>
</evidence>
<keyword evidence="1" id="KW-1133">Transmembrane helix</keyword>
<dbReference type="EMBL" id="CP049989">
    <property type="protein sequence ID" value="QIM52679.1"/>
    <property type="molecule type" value="Genomic_DNA"/>
</dbReference>
<organism evidence="2 3">
    <name type="scientific">Hydrogenophaga crocea</name>
    <dbReference type="NCBI Taxonomy" id="2716225"/>
    <lineage>
        <taxon>Bacteria</taxon>
        <taxon>Pseudomonadati</taxon>
        <taxon>Pseudomonadota</taxon>
        <taxon>Betaproteobacteria</taxon>
        <taxon>Burkholderiales</taxon>
        <taxon>Comamonadaceae</taxon>
        <taxon>Hydrogenophaga</taxon>
    </lineage>
</organism>